<accession>M0IJI3</accession>
<dbReference type="Proteomes" id="UP000011508">
    <property type="component" value="Unassembled WGS sequence"/>
</dbReference>
<proteinExistence type="predicted"/>
<gene>
    <name evidence="2" type="ORF">C441_05204</name>
</gene>
<evidence type="ECO:0000313" key="2">
    <source>
        <dbReference type="EMBL" id="ELZ96212.1"/>
    </source>
</evidence>
<keyword evidence="3" id="KW-1185">Reference proteome</keyword>
<protein>
    <submittedName>
        <fullName evidence="2">Uncharacterized protein</fullName>
    </submittedName>
</protein>
<dbReference type="EMBL" id="AOLM01000008">
    <property type="protein sequence ID" value="ELZ96212.1"/>
    <property type="molecule type" value="Genomic_DNA"/>
</dbReference>
<sequence>MTYKGSNWTRGELGNVPDENPRIDCADCGESFAWRDYWKPRVVEGDRVEDPRTDEPWRCDDCHERHERLTRRRENNQTLETFAEGRQENSA</sequence>
<reference evidence="2 3" key="1">
    <citation type="journal article" date="2014" name="PLoS Genet.">
        <title>Phylogenetically driven sequencing of extremely halophilic archaea reveals strategies for static and dynamic osmo-response.</title>
        <authorList>
            <person name="Becker E.A."/>
            <person name="Seitzer P.M."/>
            <person name="Tritt A."/>
            <person name="Larsen D."/>
            <person name="Krusor M."/>
            <person name="Yao A.I."/>
            <person name="Wu D."/>
            <person name="Madern D."/>
            <person name="Eisen J.A."/>
            <person name="Darling A.E."/>
            <person name="Facciotti M.T."/>
        </authorList>
    </citation>
    <scope>NUCLEOTIDE SEQUENCE [LARGE SCALE GENOMIC DNA]</scope>
    <source>
        <strain evidence="2 3">ATCC BAA-897</strain>
    </source>
</reference>
<dbReference type="RefSeq" id="WP_007274129.1">
    <property type="nucleotide sequence ID" value="NZ_AOLM01000008.1"/>
</dbReference>
<dbReference type="PATRIC" id="fig|662480.6.peg.1019"/>
<organism evidence="2 3">
    <name type="scientific">Haloferax sulfurifontis ATCC BAA-897</name>
    <dbReference type="NCBI Taxonomy" id="662480"/>
    <lineage>
        <taxon>Archaea</taxon>
        <taxon>Methanobacteriati</taxon>
        <taxon>Methanobacteriota</taxon>
        <taxon>Stenosarchaea group</taxon>
        <taxon>Halobacteria</taxon>
        <taxon>Halobacteriales</taxon>
        <taxon>Haloferacaceae</taxon>
        <taxon>Haloferax</taxon>
    </lineage>
</organism>
<comment type="caution">
    <text evidence="2">The sequence shown here is derived from an EMBL/GenBank/DDBJ whole genome shotgun (WGS) entry which is preliminary data.</text>
</comment>
<feature type="region of interest" description="Disordered" evidence="1">
    <location>
        <begin position="1"/>
        <end position="21"/>
    </location>
</feature>
<evidence type="ECO:0000313" key="3">
    <source>
        <dbReference type="Proteomes" id="UP000011508"/>
    </source>
</evidence>
<name>M0IJI3_9EURY</name>
<evidence type="ECO:0000256" key="1">
    <source>
        <dbReference type="SAM" id="MobiDB-lite"/>
    </source>
</evidence>
<dbReference type="AlphaFoldDB" id="M0IJI3"/>